<dbReference type="Proteomes" id="UP000031672">
    <property type="component" value="Unassembled WGS sequence"/>
</dbReference>
<dbReference type="Pfam" id="PF00356">
    <property type="entry name" value="LacI"/>
    <property type="match status" value="1"/>
</dbReference>
<keyword evidence="1" id="KW-0805">Transcription regulation</keyword>
<evidence type="ECO:0000313" key="7">
    <source>
        <dbReference type="Proteomes" id="UP000031672"/>
    </source>
</evidence>
<dbReference type="EMBL" id="JTKH01000025">
    <property type="protein sequence ID" value="KII75299.1"/>
    <property type="molecule type" value="Genomic_DNA"/>
</dbReference>
<dbReference type="SUPFAM" id="SSF47413">
    <property type="entry name" value="lambda repressor-like DNA-binding domains"/>
    <property type="match status" value="1"/>
</dbReference>
<dbReference type="STRING" id="1461322.OJ16_18570"/>
<evidence type="ECO:0000256" key="4">
    <source>
        <dbReference type="SAM" id="MobiDB-lite"/>
    </source>
</evidence>
<dbReference type="PANTHER" id="PTHR30146">
    <property type="entry name" value="LACI-RELATED TRANSCRIPTIONAL REPRESSOR"/>
    <property type="match status" value="1"/>
</dbReference>
<reference evidence="6 7" key="1">
    <citation type="submission" date="2014-11" db="EMBL/GenBank/DDBJ databases">
        <title>Draft Genome Sequence of Vibrio piscirenalis strains CECT 8603T and CECT 8604, two marine Gammaproteobacterium isolated from cultured gilthead sea bream (Sparus aurata).</title>
        <authorList>
            <person name="Arahal D.R."/>
            <person name="Rodrigo-Torres L."/>
            <person name="Lucena T."/>
            <person name="Pujalte M.J."/>
        </authorList>
    </citation>
    <scope>NUCLEOTIDE SEQUENCE [LARGE SCALE GENOMIC DNA]</scope>
    <source>
        <strain evidence="6 7">DCR 1-4-2</strain>
    </source>
</reference>
<dbReference type="InterPro" id="IPR028082">
    <property type="entry name" value="Peripla_BP_I"/>
</dbReference>
<evidence type="ECO:0000256" key="3">
    <source>
        <dbReference type="ARBA" id="ARBA00023163"/>
    </source>
</evidence>
<keyword evidence="3" id="KW-0804">Transcription</keyword>
<dbReference type="InterPro" id="IPR000843">
    <property type="entry name" value="HTH_LacI"/>
</dbReference>
<dbReference type="PANTHER" id="PTHR30146:SF67">
    <property type="entry name" value="HTH-TYPE TRANSCRIPTIONAL REGULATOR ASCG"/>
    <property type="match status" value="1"/>
</dbReference>
<feature type="region of interest" description="Disordered" evidence="4">
    <location>
        <begin position="344"/>
        <end position="365"/>
    </location>
</feature>
<accession>A0A0C2NGR3</accession>
<organism evidence="6 7">
    <name type="scientific">Vibrio renipiscarius</name>
    <dbReference type="NCBI Taxonomy" id="1461322"/>
    <lineage>
        <taxon>Bacteria</taxon>
        <taxon>Pseudomonadati</taxon>
        <taxon>Pseudomonadota</taxon>
        <taxon>Gammaproteobacteria</taxon>
        <taxon>Vibrionales</taxon>
        <taxon>Vibrionaceae</taxon>
        <taxon>Vibrio</taxon>
    </lineage>
</organism>
<dbReference type="Gene3D" id="1.10.260.40">
    <property type="entry name" value="lambda repressor-like DNA-binding domains"/>
    <property type="match status" value="1"/>
</dbReference>
<evidence type="ECO:0000259" key="5">
    <source>
        <dbReference type="PROSITE" id="PS50932"/>
    </source>
</evidence>
<dbReference type="SUPFAM" id="SSF53822">
    <property type="entry name" value="Periplasmic binding protein-like I"/>
    <property type="match status" value="1"/>
</dbReference>
<proteinExistence type="predicted"/>
<feature type="domain" description="HTH lacI-type" evidence="5">
    <location>
        <begin position="18"/>
        <end position="61"/>
    </location>
</feature>
<dbReference type="InterPro" id="IPR046335">
    <property type="entry name" value="LacI/GalR-like_sensor"/>
</dbReference>
<gene>
    <name evidence="6" type="ORF">OJ16_18570</name>
</gene>
<sequence length="365" mass="40023">MSDNDYSQEQQENSRKMATIHDVSLMANVSNATVSRVFSGNANVKSETKELVLSAARKLGYNPEKISELSNASFVVSAVSTKSNTIGMVVSHLSTASFGQFYLSAQQHAIREGKQLMLFNGEGVRSREKSYVSLLVERGCEVIILVETELLGSEVEALTVRGQTLIRFDSKYDESEYSISYDHSSACYSACQFLIANKHQKFALFPGVGIAANARIDGYKQAMKDYGLVFNPSVILDHIVDGNSGVMELCRTGVEFSAIVSATDVIAAEAMATLRQFGYEVPDDISIISLEGSELAEFTYPRLTTVETPVSYIAEELIEASIQVLEGKALTSLQDKPLTGRLVPRESVKPYQSKSQYDARPKVGR</sequence>
<evidence type="ECO:0000256" key="2">
    <source>
        <dbReference type="ARBA" id="ARBA00023125"/>
    </source>
</evidence>
<keyword evidence="2" id="KW-0238">DNA-binding</keyword>
<protein>
    <recommendedName>
        <fullName evidence="5">HTH lacI-type domain-containing protein</fullName>
    </recommendedName>
</protein>
<dbReference type="AlphaFoldDB" id="A0A0C2NGR3"/>
<name>A0A0C2NGR3_9VIBR</name>
<evidence type="ECO:0000256" key="1">
    <source>
        <dbReference type="ARBA" id="ARBA00023015"/>
    </source>
</evidence>
<accession>A0A0C2JBM6</accession>
<dbReference type="OrthoDB" id="5681588at2"/>
<dbReference type="SMART" id="SM00354">
    <property type="entry name" value="HTH_LACI"/>
    <property type="match status" value="1"/>
</dbReference>
<dbReference type="PROSITE" id="PS50932">
    <property type="entry name" value="HTH_LACI_2"/>
    <property type="match status" value="1"/>
</dbReference>
<dbReference type="InterPro" id="IPR010982">
    <property type="entry name" value="Lambda_DNA-bd_dom_sf"/>
</dbReference>
<comment type="caution">
    <text evidence="6">The sequence shown here is derived from an EMBL/GenBank/DDBJ whole genome shotgun (WGS) entry which is preliminary data.</text>
</comment>
<keyword evidence="7" id="KW-1185">Reference proteome</keyword>
<dbReference type="Gene3D" id="3.40.50.2300">
    <property type="match status" value="2"/>
</dbReference>
<dbReference type="RefSeq" id="WP_040992853.1">
    <property type="nucleotide sequence ID" value="NZ_JTKH01000025.1"/>
</dbReference>
<dbReference type="Pfam" id="PF13377">
    <property type="entry name" value="Peripla_BP_3"/>
    <property type="match status" value="1"/>
</dbReference>
<dbReference type="CDD" id="cd01392">
    <property type="entry name" value="HTH_LacI"/>
    <property type="match status" value="1"/>
</dbReference>
<dbReference type="GO" id="GO:0003700">
    <property type="term" value="F:DNA-binding transcription factor activity"/>
    <property type="evidence" value="ECO:0007669"/>
    <property type="project" value="TreeGrafter"/>
</dbReference>
<evidence type="ECO:0000313" key="6">
    <source>
        <dbReference type="EMBL" id="KII75299.1"/>
    </source>
</evidence>
<dbReference type="GO" id="GO:0000976">
    <property type="term" value="F:transcription cis-regulatory region binding"/>
    <property type="evidence" value="ECO:0007669"/>
    <property type="project" value="TreeGrafter"/>
</dbReference>